<protein>
    <submittedName>
        <fullName evidence="2">Uncharacterized protein</fullName>
    </submittedName>
</protein>
<name>A0A1T4W707_9BACT</name>
<sequence length="110" mass="12320">MSTGINLPVLLGQLPYLSKLTSEEQTKPETQTAFAERLAQEEAQREKSSVANVDPKTGTKAVDNESHENQNSHHHELKDRAHQDHEDNSEEQDAKPIQTPWAGNIINVKI</sequence>
<evidence type="ECO:0000313" key="2">
    <source>
        <dbReference type="EMBL" id="SKA73062.1"/>
    </source>
</evidence>
<feature type="region of interest" description="Disordered" evidence="1">
    <location>
        <begin position="37"/>
        <end position="110"/>
    </location>
</feature>
<keyword evidence="3" id="KW-1185">Reference proteome</keyword>
<proteinExistence type="predicted"/>
<dbReference type="OrthoDB" id="5459891at2"/>
<dbReference type="STRING" id="1121442.SAMN02745702_01782"/>
<feature type="compositionally biased region" description="Basic and acidic residues" evidence="1">
    <location>
        <begin position="38"/>
        <end position="48"/>
    </location>
</feature>
<dbReference type="RefSeq" id="WP_078685066.1">
    <property type="nucleotide sequence ID" value="NZ_FUYA01000005.1"/>
</dbReference>
<accession>A0A1T4W707</accession>
<feature type="compositionally biased region" description="Basic and acidic residues" evidence="1">
    <location>
        <begin position="62"/>
        <end position="86"/>
    </location>
</feature>
<organism evidence="2 3">
    <name type="scientific">Desulfobaculum bizertense DSM 18034</name>
    <dbReference type="NCBI Taxonomy" id="1121442"/>
    <lineage>
        <taxon>Bacteria</taxon>
        <taxon>Pseudomonadati</taxon>
        <taxon>Thermodesulfobacteriota</taxon>
        <taxon>Desulfovibrionia</taxon>
        <taxon>Desulfovibrionales</taxon>
        <taxon>Desulfovibrionaceae</taxon>
        <taxon>Desulfobaculum</taxon>
    </lineage>
</organism>
<dbReference type="Proteomes" id="UP000189733">
    <property type="component" value="Unassembled WGS sequence"/>
</dbReference>
<evidence type="ECO:0000256" key="1">
    <source>
        <dbReference type="SAM" id="MobiDB-lite"/>
    </source>
</evidence>
<evidence type="ECO:0000313" key="3">
    <source>
        <dbReference type="Proteomes" id="UP000189733"/>
    </source>
</evidence>
<dbReference type="AlphaFoldDB" id="A0A1T4W707"/>
<dbReference type="EMBL" id="FUYA01000005">
    <property type="protein sequence ID" value="SKA73062.1"/>
    <property type="molecule type" value="Genomic_DNA"/>
</dbReference>
<gene>
    <name evidence="2" type="ORF">SAMN02745702_01782</name>
</gene>
<reference evidence="2 3" key="1">
    <citation type="submission" date="2017-02" db="EMBL/GenBank/DDBJ databases">
        <authorList>
            <person name="Peterson S.W."/>
        </authorList>
    </citation>
    <scope>NUCLEOTIDE SEQUENCE [LARGE SCALE GENOMIC DNA]</scope>
    <source>
        <strain evidence="2 3">DSM 18034</strain>
    </source>
</reference>